<gene>
    <name evidence="1" type="ORF">BJZ21_000352</name>
</gene>
<keyword evidence="2" id="KW-1185">Reference proteome</keyword>
<dbReference type="AlphaFoldDB" id="A0A7Y9JAF0"/>
<protein>
    <submittedName>
        <fullName evidence="1">Uncharacterized protein</fullName>
    </submittedName>
</protein>
<dbReference type="Proteomes" id="UP000535511">
    <property type="component" value="Unassembled WGS sequence"/>
</dbReference>
<sequence>MHDSFDPIETQARQQIRERVARASGPQLPAEPHRHRLARRLRRLADRIDN</sequence>
<organism evidence="1 2">
    <name type="scientific">Nocardioides panaciterrulae</name>
    <dbReference type="NCBI Taxonomy" id="661492"/>
    <lineage>
        <taxon>Bacteria</taxon>
        <taxon>Bacillati</taxon>
        <taxon>Actinomycetota</taxon>
        <taxon>Actinomycetes</taxon>
        <taxon>Propionibacteriales</taxon>
        <taxon>Nocardioidaceae</taxon>
        <taxon>Nocardioides</taxon>
    </lineage>
</organism>
<dbReference type="RefSeq" id="WP_179662182.1">
    <property type="nucleotide sequence ID" value="NZ_JACCBG010000001.1"/>
</dbReference>
<dbReference type="EMBL" id="JACCBG010000001">
    <property type="protein sequence ID" value="NYD40269.1"/>
    <property type="molecule type" value="Genomic_DNA"/>
</dbReference>
<accession>A0A7Y9JAF0</accession>
<comment type="caution">
    <text evidence="1">The sequence shown here is derived from an EMBL/GenBank/DDBJ whole genome shotgun (WGS) entry which is preliminary data.</text>
</comment>
<name>A0A7Y9JAF0_9ACTN</name>
<evidence type="ECO:0000313" key="1">
    <source>
        <dbReference type="EMBL" id="NYD40269.1"/>
    </source>
</evidence>
<reference evidence="1 2" key="1">
    <citation type="submission" date="2020-07" db="EMBL/GenBank/DDBJ databases">
        <title>Sequencing the genomes of 1000 actinobacteria strains.</title>
        <authorList>
            <person name="Klenk H.-P."/>
        </authorList>
    </citation>
    <scope>NUCLEOTIDE SEQUENCE [LARGE SCALE GENOMIC DNA]</scope>
    <source>
        <strain evidence="1 2">DSM 21350</strain>
    </source>
</reference>
<evidence type="ECO:0000313" key="2">
    <source>
        <dbReference type="Proteomes" id="UP000535511"/>
    </source>
</evidence>
<proteinExistence type="predicted"/>